<evidence type="ECO:0000259" key="1">
    <source>
        <dbReference type="PROSITE" id="PS50020"/>
    </source>
</evidence>
<dbReference type="InterPro" id="IPR001202">
    <property type="entry name" value="WW_dom"/>
</dbReference>
<reference evidence="2" key="1">
    <citation type="submission" date="2021-02" db="EMBL/GenBank/DDBJ databases">
        <authorList>
            <person name="Dougan E. K."/>
            <person name="Rhodes N."/>
            <person name="Thang M."/>
            <person name="Chan C."/>
        </authorList>
    </citation>
    <scope>NUCLEOTIDE SEQUENCE</scope>
</reference>
<dbReference type="Pfam" id="PF00397">
    <property type="entry name" value="WW"/>
    <property type="match status" value="1"/>
</dbReference>
<name>A0A813HL78_POLGL</name>
<protein>
    <recommendedName>
        <fullName evidence="1">WW domain-containing protein</fullName>
    </recommendedName>
</protein>
<dbReference type="PROSITE" id="PS50020">
    <property type="entry name" value="WW_DOMAIN_2"/>
    <property type="match status" value="1"/>
</dbReference>
<organism evidence="2 3">
    <name type="scientific">Polarella glacialis</name>
    <name type="common">Dinoflagellate</name>
    <dbReference type="NCBI Taxonomy" id="89957"/>
    <lineage>
        <taxon>Eukaryota</taxon>
        <taxon>Sar</taxon>
        <taxon>Alveolata</taxon>
        <taxon>Dinophyceae</taxon>
        <taxon>Suessiales</taxon>
        <taxon>Suessiaceae</taxon>
        <taxon>Polarella</taxon>
    </lineage>
</organism>
<evidence type="ECO:0000313" key="2">
    <source>
        <dbReference type="EMBL" id="CAE8638998.1"/>
    </source>
</evidence>
<proteinExistence type="predicted"/>
<feature type="domain" description="WW" evidence="1">
    <location>
        <begin position="48"/>
        <end position="81"/>
    </location>
</feature>
<comment type="caution">
    <text evidence="2">The sequence shown here is derived from an EMBL/GenBank/DDBJ whole genome shotgun (WGS) entry which is preliminary data.</text>
</comment>
<dbReference type="Proteomes" id="UP000626109">
    <property type="component" value="Unassembled WGS sequence"/>
</dbReference>
<dbReference type="InterPro" id="IPR036020">
    <property type="entry name" value="WW_dom_sf"/>
</dbReference>
<dbReference type="SUPFAM" id="SSF51045">
    <property type="entry name" value="WW domain"/>
    <property type="match status" value="1"/>
</dbReference>
<feature type="non-terminal residue" evidence="2">
    <location>
        <position position="193"/>
    </location>
</feature>
<dbReference type="AlphaFoldDB" id="A0A813HL78"/>
<gene>
    <name evidence="2" type="ORF">PGLA2088_LOCUS1935</name>
</gene>
<dbReference type="EMBL" id="CAJNNW010001518">
    <property type="protein sequence ID" value="CAE8638998.1"/>
    <property type="molecule type" value="Genomic_DNA"/>
</dbReference>
<dbReference type="SMART" id="SM00456">
    <property type="entry name" value="WW"/>
    <property type="match status" value="1"/>
</dbReference>
<evidence type="ECO:0000313" key="3">
    <source>
        <dbReference type="Proteomes" id="UP000626109"/>
    </source>
</evidence>
<sequence>MAAKVQPSSKASCPPQAEWATQYVVSALGIDPNKERPLYAALQGVLLKGFPDGWSMQVDDKNRLFFWNTTSGESLWVHPDHETFKAVVELQRLSHQQPSACFFLRQVMEQLEASFMLELSSWTGPYEVENGHKYWHSESQNASVWADPCVEVRRRHELRSGLVSACLLDAEQRAAKTTGASFSSTNSRSSGSR</sequence>
<accession>A0A813HL78</accession>
<dbReference type="CDD" id="cd00201">
    <property type="entry name" value="WW"/>
    <property type="match status" value="1"/>
</dbReference>
<dbReference type="Gene3D" id="2.20.70.10">
    <property type="match status" value="1"/>
</dbReference>